<feature type="binding site" description="axial binding residue" evidence="10">
    <location>
        <position position="328"/>
    </location>
    <ligand>
        <name>heme c</name>
        <dbReference type="ChEBI" id="CHEBI:61717"/>
        <label>3</label>
    </ligand>
    <ligandPart>
        <name>Fe</name>
        <dbReference type="ChEBI" id="CHEBI:18248"/>
    </ligandPart>
</feature>
<feature type="binding site" description="covalent" evidence="9">
    <location>
        <position position="199"/>
    </location>
    <ligand>
        <name>heme c</name>
        <dbReference type="ChEBI" id="CHEBI:61717"/>
        <label>2</label>
    </ligand>
</feature>
<feature type="binding site" description="covalent" evidence="9">
    <location>
        <position position="324"/>
    </location>
    <ligand>
        <name>heme c</name>
        <dbReference type="ChEBI" id="CHEBI:61717"/>
        <label>3</label>
    </ligand>
</feature>
<dbReference type="Gene3D" id="1.10.760.10">
    <property type="entry name" value="Cytochrome c-like domain"/>
    <property type="match status" value="2"/>
</dbReference>
<dbReference type="Pfam" id="PF00034">
    <property type="entry name" value="Cytochrom_C"/>
    <property type="match status" value="1"/>
</dbReference>
<dbReference type="PIRSF" id="PIRSF000018">
    <property type="entry name" value="Mb_ADH_cyt_c"/>
    <property type="match status" value="1"/>
</dbReference>
<dbReference type="InterPro" id="IPR051459">
    <property type="entry name" value="Cytochrome_c-type_DH"/>
</dbReference>
<feature type="chain" id="PRO_5031533969" evidence="11">
    <location>
        <begin position="32"/>
        <end position="420"/>
    </location>
</feature>
<dbReference type="GO" id="GO:0009055">
    <property type="term" value="F:electron transfer activity"/>
    <property type="evidence" value="ECO:0007669"/>
    <property type="project" value="InterPro"/>
</dbReference>
<dbReference type="InterPro" id="IPR036909">
    <property type="entry name" value="Cyt_c-like_dom_sf"/>
</dbReference>
<keyword evidence="5 11" id="KW-0732">Signal</keyword>
<evidence type="ECO:0000256" key="10">
    <source>
        <dbReference type="PIRSR" id="PIRSR000018-51"/>
    </source>
</evidence>
<dbReference type="PANTHER" id="PTHR35008">
    <property type="entry name" value="BLL4482 PROTEIN-RELATED"/>
    <property type="match status" value="1"/>
</dbReference>
<dbReference type="SUPFAM" id="SSF46626">
    <property type="entry name" value="Cytochrome c"/>
    <property type="match status" value="3"/>
</dbReference>
<evidence type="ECO:0000313" key="14">
    <source>
        <dbReference type="Proteomes" id="UP000559860"/>
    </source>
</evidence>
<feature type="binding site" description="covalent" evidence="9">
    <location>
        <position position="52"/>
    </location>
    <ligand>
        <name>heme c</name>
        <dbReference type="ChEBI" id="CHEBI:61717"/>
        <label>1</label>
    </ligand>
</feature>
<dbReference type="GO" id="GO:0005886">
    <property type="term" value="C:plasma membrane"/>
    <property type="evidence" value="ECO:0007669"/>
    <property type="project" value="UniProtKB-SubCell"/>
</dbReference>
<keyword evidence="8" id="KW-0472">Membrane</keyword>
<dbReference type="PANTHER" id="PTHR35008:SF8">
    <property type="entry name" value="ALCOHOL DEHYDROGENASE CYTOCHROME C SUBUNIT"/>
    <property type="match status" value="1"/>
</dbReference>
<evidence type="ECO:0000256" key="6">
    <source>
        <dbReference type="ARBA" id="ARBA00022737"/>
    </source>
</evidence>
<organism evidence="13 14">
    <name type="scientific">Gluconacetobacter aggeris</name>
    <dbReference type="NCBI Taxonomy" id="1286186"/>
    <lineage>
        <taxon>Bacteria</taxon>
        <taxon>Pseudomonadati</taxon>
        <taxon>Pseudomonadota</taxon>
        <taxon>Alphaproteobacteria</taxon>
        <taxon>Acetobacterales</taxon>
        <taxon>Acetobacteraceae</taxon>
        <taxon>Gluconacetobacter</taxon>
    </lineage>
</organism>
<dbReference type="GO" id="GO:0005506">
    <property type="term" value="F:iron ion binding"/>
    <property type="evidence" value="ECO:0007669"/>
    <property type="project" value="InterPro"/>
</dbReference>
<proteinExistence type="predicted"/>
<keyword evidence="14" id="KW-1185">Reference proteome</keyword>
<dbReference type="SMR" id="A0A7W4IV23"/>
<protein>
    <submittedName>
        <fullName evidence="13">Cytochrome c</fullName>
    </submittedName>
</protein>
<comment type="subcellular location">
    <subcellularLocation>
        <location evidence="1">Cell membrane</location>
    </subcellularLocation>
</comment>
<dbReference type="RefSeq" id="WP_182987097.1">
    <property type="nucleotide sequence ID" value="NZ_JABEQD010000011.1"/>
</dbReference>
<feature type="domain" description="Cytochrome c" evidence="12">
    <location>
        <begin position="181"/>
        <end position="290"/>
    </location>
</feature>
<feature type="binding site" description="axial binding residue" evidence="10">
    <location>
        <position position="53"/>
    </location>
    <ligand>
        <name>heme c</name>
        <dbReference type="ChEBI" id="CHEBI:61717"/>
        <label>1</label>
    </ligand>
    <ligandPart>
        <name>Fe</name>
        <dbReference type="ChEBI" id="CHEBI:18248"/>
    </ligandPart>
</feature>
<accession>A0A7W4IV23</accession>
<keyword evidence="2" id="KW-1003">Cell membrane</keyword>
<dbReference type="PROSITE" id="PS51007">
    <property type="entry name" value="CYTC"/>
    <property type="match status" value="3"/>
</dbReference>
<evidence type="ECO:0000313" key="13">
    <source>
        <dbReference type="EMBL" id="MBB2169600.1"/>
    </source>
</evidence>
<evidence type="ECO:0000256" key="7">
    <source>
        <dbReference type="ARBA" id="ARBA00023004"/>
    </source>
</evidence>
<feature type="binding site" description="covalent" evidence="9">
    <location>
        <position position="49"/>
    </location>
    <ligand>
        <name>heme c</name>
        <dbReference type="ChEBI" id="CHEBI:61717"/>
        <label>1</label>
    </ligand>
</feature>
<feature type="domain" description="Cytochrome c" evidence="12">
    <location>
        <begin position="311"/>
        <end position="398"/>
    </location>
</feature>
<evidence type="ECO:0000256" key="8">
    <source>
        <dbReference type="ARBA" id="ARBA00023136"/>
    </source>
</evidence>
<feature type="binding site" description="axial binding residue" evidence="10">
    <location>
        <position position="200"/>
    </location>
    <ligand>
        <name>heme c</name>
        <dbReference type="ChEBI" id="CHEBI:61717"/>
        <label>2</label>
    </ligand>
    <ligandPart>
        <name>Fe</name>
        <dbReference type="ChEBI" id="CHEBI:18248"/>
    </ligandPart>
</feature>
<sequence>MSRPIMMRLGRRAAGMAVLAGMVLTCVAARAQDADLARRGAYLEQAADCEVCHTKPGGIPFAGGRAFDLPGIGTIYAPNITPDHETGIGRYTDAQFDAAVRRGVAPGWRHLYPVMPYASYARMTEGDVRAIRAYLMTLRPVHAPAPANQVRFPYNIRLAMIGWNLLYRPSGPLADDPGRSAAWNRGRYLVDAAGHCGECHSPRNMLQALSVTKSYAGAPIDGWLAYNISSDVDSGIGAWSDPQLAAYLSTGHADGRGTAVGPMAEVVSHSLRYLTREDIAAMVTYLRSLPARRSDETVGVVSPETLAQAGPNHSNGGRLFAGACAGCHLTDGYGRQVDFAALWGARSLGEIDGRNLVRTMVEGVTLQSAHGAMIMPAFGPEYRNQDLADIANYAIGHFGNRVGHVTAKDVAATRASVPPS</sequence>
<comment type="cofactor">
    <cofactor evidence="9">
        <name>heme c</name>
        <dbReference type="ChEBI" id="CHEBI:61717"/>
    </cofactor>
    <text evidence="9">Binds 3 heme c groups covalently per subunit.</text>
</comment>
<feature type="domain" description="Cytochrome c" evidence="12">
    <location>
        <begin position="34"/>
        <end position="139"/>
    </location>
</feature>
<dbReference type="InterPro" id="IPR014353">
    <property type="entry name" value="Membr-bd_ADH_cyt_c"/>
</dbReference>
<keyword evidence="4 10" id="KW-0479">Metal-binding</keyword>
<name>A0A7W4IV23_9PROT</name>
<evidence type="ECO:0000256" key="11">
    <source>
        <dbReference type="SAM" id="SignalP"/>
    </source>
</evidence>
<evidence type="ECO:0000256" key="4">
    <source>
        <dbReference type="ARBA" id="ARBA00022723"/>
    </source>
</evidence>
<keyword evidence="3 9" id="KW-0349">Heme</keyword>
<comment type="caution">
    <text evidence="13">The sequence shown here is derived from an EMBL/GenBank/DDBJ whole genome shotgun (WGS) entry which is preliminary data.</text>
</comment>
<dbReference type="Proteomes" id="UP000559860">
    <property type="component" value="Unassembled WGS sequence"/>
</dbReference>
<dbReference type="InterPro" id="IPR009056">
    <property type="entry name" value="Cyt_c-like_dom"/>
</dbReference>
<keyword evidence="6" id="KW-0677">Repeat</keyword>
<evidence type="ECO:0000256" key="1">
    <source>
        <dbReference type="ARBA" id="ARBA00004236"/>
    </source>
</evidence>
<feature type="binding site" description="covalent" evidence="9">
    <location>
        <position position="196"/>
    </location>
    <ligand>
        <name>heme c</name>
        <dbReference type="ChEBI" id="CHEBI:61717"/>
        <label>2</label>
    </ligand>
</feature>
<dbReference type="AlphaFoldDB" id="A0A7W4IV23"/>
<evidence type="ECO:0000259" key="12">
    <source>
        <dbReference type="PROSITE" id="PS51007"/>
    </source>
</evidence>
<evidence type="ECO:0000256" key="5">
    <source>
        <dbReference type="ARBA" id="ARBA00022729"/>
    </source>
</evidence>
<dbReference type="GO" id="GO:0016614">
    <property type="term" value="F:oxidoreductase activity, acting on CH-OH group of donors"/>
    <property type="evidence" value="ECO:0007669"/>
    <property type="project" value="InterPro"/>
</dbReference>
<dbReference type="EMBL" id="JABEQD010000011">
    <property type="protein sequence ID" value="MBB2169600.1"/>
    <property type="molecule type" value="Genomic_DNA"/>
</dbReference>
<dbReference type="GO" id="GO:0020037">
    <property type="term" value="F:heme binding"/>
    <property type="evidence" value="ECO:0007669"/>
    <property type="project" value="InterPro"/>
</dbReference>
<gene>
    <name evidence="13" type="ORF">HLH36_14780</name>
</gene>
<evidence type="ECO:0000256" key="3">
    <source>
        <dbReference type="ARBA" id="ARBA00022617"/>
    </source>
</evidence>
<reference evidence="13 14" key="1">
    <citation type="submission" date="2020-04" db="EMBL/GenBank/DDBJ databases">
        <title>Description of novel Gluconacetobacter.</title>
        <authorList>
            <person name="Sombolestani A."/>
        </authorList>
    </citation>
    <scope>NUCLEOTIDE SEQUENCE [LARGE SCALE GENOMIC DNA]</scope>
    <source>
        <strain evidence="13 14">LMG 27801</strain>
    </source>
</reference>
<feature type="signal peptide" evidence="11">
    <location>
        <begin position="1"/>
        <end position="31"/>
    </location>
</feature>
<evidence type="ECO:0000256" key="9">
    <source>
        <dbReference type="PIRSR" id="PIRSR000018-50"/>
    </source>
</evidence>
<keyword evidence="7 10" id="KW-0408">Iron</keyword>
<evidence type="ECO:0000256" key="2">
    <source>
        <dbReference type="ARBA" id="ARBA00022475"/>
    </source>
</evidence>
<feature type="binding site" description="covalent" evidence="9">
    <location>
        <position position="327"/>
    </location>
    <ligand>
        <name>heme c</name>
        <dbReference type="ChEBI" id="CHEBI:61717"/>
        <label>3</label>
    </ligand>
</feature>